<comment type="caution">
    <text evidence="1">The sequence shown here is derived from an EMBL/GenBank/DDBJ whole genome shotgun (WGS) entry which is preliminary data.</text>
</comment>
<dbReference type="EMBL" id="JAAAHS010000531">
    <property type="protein sequence ID" value="NBE56599.1"/>
    <property type="molecule type" value="Genomic_DNA"/>
</dbReference>
<dbReference type="OrthoDB" id="4111852at2"/>
<dbReference type="AlphaFoldDB" id="A0A964UWA0"/>
<proteinExistence type="predicted"/>
<accession>A0A964UWA0</accession>
<evidence type="ECO:0000313" key="1">
    <source>
        <dbReference type="EMBL" id="NBE56599.1"/>
    </source>
</evidence>
<sequence>MSTGDRFSGAVEWARAVVPAGETLRGEHTAVVATRAPKPGQSRRPRALHGERRTLYNWCLLPVYTAVLLTGITWNPFVALFEAVTESSWSDKQRQGRPFGGGWNSSAGQLARALHPRSRNGADAVIQVTDHRLQVAHVSHAGSLRGTPRRAEAGWSLDVRQVSWIRDRSDIVGGCHEIGFADGSWCSVQFQGHGWRRMPDAFPYRLSHLDPHPYGG</sequence>
<organism evidence="1 2">
    <name type="scientific">Streptomyces boluensis</name>
    <dbReference type="NCBI Taxonomy" id="1775135"/>
    <lineage>
        <taxon>Bacteria</taxon>
        <taxon>Bacillati</taxon>
        <taxon>Actinomycetota</taxon>
        <taxon>Actinomycetes</taxon>
        <taxon>Kitasatosporales</taxon>
        <taxon>Streptomycetaceae</taxon>
        <taxon>Streptomyces</taxon>
    </lineage>
</organism>
<reference evidence="1" key="1">
    <citation type="submission" date="2020-01" db="EMBL/GenBank/DDBJ databases">
        <title>Whole-genome analyses of novel actinobacteria.</title>
        <authorList>
            <person name="Sahin N."/>
        </authorList>
    </citation>
    <scope>NUCLEOTIDE SEQUENCE</scope>
    <source>
        <strain evidence="1">YC537</strain>
    </source>
</reference>
<name>A0A964UWA0_9ACTN</name>
<dbReference type="Proteomes" id="UP000598297">
    <property type="component" value="Unassembled WGS sequence"/>
</dbReference>
<protein>
    <submittedName>
        <fullName evidence="1">Uncharacterized protein</fullName>
    </submittedName>
</protein>
<keyword evidence="2" id="KW-1185">Reference proteome</keyword>
<evidence type="ECO:0000313" key="2">
    <source>
        <dbReference type="Proteomes" id="UP000598297"/>
    </source>
</evidence>
<dbReference type="RefSeq" id="WP_161705435.1">
    <property type="nucleotide sequence ID" value="NZ_JAAAHS010000531.1"/>
</dbReference>
<gene>
    <name evidence="1" type="ORF">GUY60_35265</name>
</gene>